<dbReference type="EMBL" id="CP136426">
    <property type="protein sequence ID" value="WOC51942.1"/>
    <property type="molecule type" value="Genomic_DNA"/>
</dbReference>
<gene>
    <name evidence="1" type="ORF">BPO_1295</name>
</gene>
<keyword evidence="2" id="KW-1185">Reference proteome</keyword>
<evidence type="ECO:0000313" key="1">
    <source>
        <dbReference type="EMBL" id="WOC51942.1"/>
    </source>
</evidence>
<name>A0AAU0F2V5_9FLAO</name>
<dbReference type="AlphaFoldDB" id="A0AAU0F2V5"/>
<evidence type="ECO:0000313" key="2">
    <source>
        <dbReference type="Proteomes" id="UP001432059"/>
    </source>
</evidence>
<sequence>MVVKIESEDGEFSFELVKSTPKDKLNGKELSLQDSRYKRLLLPPLQKSEK</sequence>
<proteinExistence type="predicted"/>
<dbReference type="Proteomes" id="UP001432059">
    <property type="component" value="Chromosome"/>
</dbReference>
<dbReference type="KEGG" id="bpor:BPO_1295"/>
<accession>A0AAU0F2V5</accession>
<organism evidence="1 2">
    <name type="scientific">Bergeyella porcorum</name>
    <dbReference type="NCBI Taxonomy" id="1735111"/>
    <lineage>
        <taxon>Bacteria</taxon>
        <taxon>Pseudomonadati</taxon>
        <taxon>Bacteroidota</taxon>
        <taxon>Flavobacteriia</taxon>
        <taxon>Flavobacteriales</taxon>
        <taxon>Weeksellaceae</taxon>
        <taxon>Bergeyella</taxon>
    </lineage>
</organism>
<protein>
    <submittedName>
        <fullName evidence="1">Uncharacterized protein</fullName>
    </submittedName>
</protein>
<reference evidence="1" key="1">
    <citation type="submission" date="2023-10" db="EMBL/GenBank/DDBJ databases">
        <title>Characterization and whole genome sequencing of a novel strain of Bergeyella porcorum QD2021 isolated from pig.</title>
        <authorList>
            <person name="Liu G."/>
            <person name="Chen C."/>
            <person name="Han X."/>
        </authorList>
    </citation>
    <scope>NUCLEOTIDE SEQUENCE</scope>
    <source>
        <strain evidence="1">QD2021</strain>
    </source>
</reference>